<evidence type="ECO:0000256" key="1">
    <source>
        <dbReference type="SAM" id="MobiDB-lite"/>
    </source>
</evidence>
<evidence type="ECO:0000313" key="2">
    <source>
        <dbReference type="EMBL" id="PWA67854.1"/>
    </source>
</evidence>
<proteinExistence type="predicted"/>
<feature type="compositionally biased region" description="Low complexity" evidence="1">
    <location>
        <begin position="65"/>
        <end position="77"/>
    </location>
</feature>
<dbReference type="PANTHER" id="PTHR45786">
    <property type="entry name" value="DNA BINDING PROTEIN-LIKE"/>
    <property type="match status" value="1"/>
</dbReference>
<dbReference type="AlphaFoldDB" id="A0A2U1N324"/>
<protein>
    <recommendedName>
        <fullName evidence="4">Helitron helicase-like domain-containing protein</fullName>
    </recommendedName>
</protein>
<feature type="region of interest" description="Disordered" evidence="1">
    <location>
        <begin position="554"/>
        <end position="608"/>
    </location>
</feature>
<feature type="compositionally biased region" description="Polar residues" evidence="1">
    <location>
        <begin position="574"/>
        <end position="584"/>
    </location>
</feature>
<reference evidence="2 3" key="1">
    <citation type="journal article" date="2018" name="Mol. Plant">
        <title>The genome of Artemisia annua provides insight into the evolution of Asteraceae family and artemisinin biosynthesis.</title>
        <authorList>
            <person name="Shen Q."/>
            <person name="Zhang L."/>
            <person name="Liao Z."/>
            <person name="Wang S."/>
            <person name="Yan T."/>
            <person name="Shi P."/>
            <person name="Liu M."/>
            <person name="Fu X."/>
            <person name="Pan Q."/>
            <person name="Wang Y."/>
            <person name="Lv Z."/>
            <person name="Lu X."/>
            <person name="Zhang F."/>
            <person name="Jiang W."/>
            <person name="Ma Y."/>
            <person name="Chen M."/>
            <person name="Hao X."/>
            <person name="Li L."/>
            <person name="Tang Y."/>
            <person name="Lv G."/>
            <person name="Zhou Y."/>
            <person name="Sun X."/>
            <person name="Brodelius P.E."/>
            <person name="Rose J.K.C."/>
            <person name="Tang K."/>
        </authorList>
    </citation>
    <scope>NUCLEOTIDE SEQUENCE [LARGE SCALE GENOMIC DNA]</scope>
    <source>
        <strain evidence="3">cv. Huhao1</strain>
        <tissue evidence="2">Leaf</tissue>
    </source>
</reference>
<keyword evidence="3" id="KW-1185">Reference proteome</keyword>
<name>A0A2U1N324_ARTAN</name>
<comment type="caution">
    <text evidence="2">The sequence shown here is derived from an EMBL/GenBank/DDBJ whole genome shotgun (WGS) entry which is preliminary data.</text>
</comment>
<feature type="region of interest" description="Disordered" evidence="1">
    <location>
        <begin position="274"/>
        <end position="315"/>
    </location>
</feature>
<accession>A0A2U1N324</accession>
<feature type="compositionally biased region" description="Basic and acidic residues" evidence="1">
    <location>
        <begin position="274"/>
        <end position="283"/>
    </location>
</feature>
<evidence type="ECO:0008006" key="4">
    <source>
        <dbReference type="Google" id="ProtNLM"/>
    </source>
</evidence>
<dbReference type="PANTHER" id="PTHR45786:SF74">
    <property type="entry name" value="ATP-DEPENDENT DNA HELICASE"/>
    <property type="match status" value="1"/>
</dbReference>
<organism evidence="2 3">
    <name type="scientific">Artemisia annua</name>
    <name type="common">Sweet wormwood</name>
    <dbReference type="NCBI Taxonomy" id="35608"/>
    <lineage>
        <taxon>Eukaryota</taxon>
        <taxon>Viridiplantae</taxon>
        <taxon>Streptophyta</taxon>
        <taxon>Embryophyta</taxon>
        <taxon>Tracheophyta</taxon>
        <taxon>Spermatophyta</taxon>
        <taxon>Magnoliopsida</taxon>
        <taxon>eudicotyledons</taxon>
        <taxon>Gunneridae</taxon>
        <taxon>Pentapetalae</taxon>
        <taxon>asterids</taxon>
        <taxon>campanulids</taxon>
        <taxon>Asterales</taxon>
        <taxon>Asteraceae</taxon>
        <taxon>Asteroideae</taxon>
        <taxon>Anthemideae</taxon>
        <taxon>Artemisiinae</taxon>
        <taxon>Artemisia</taxon>
    </lineage>
</organism>
<gene>
    <name evidence="2" type="ORF">CTI12_AA239120</name>
</gene>
<feature type="compositionally biased region" description="Basic and acidic residues" evidence="1">
    <location>
        <begin position="557"/>
        <end position="573"/>
    </location>
</feature>
<evidence type="ECO:0000313" key="3">
    <source>
        <dbReference type="Proteomes" id="UP000245207"/>
    </source>
</evidence>
<sequence length="682" mass="76394">MERLFFRFVAIFLPGVAFYLHRLWPLSVMPCLGFAQLGKIRINPTNTHTSPQCKIHGPNVANVVASDSQGQQSSAASNTNDDYVHQGSVHHASQVQCLPPPVHTPASQHCSATASLQNNFTNDRLKNDGGLLQATGSSQQDGRCLHQPKKRGRPRKDKGPTEPIEGVGSPTSDGRCLQQPRKRVRPRKEILTKETANCDMPGGMCPVVGPSEQRRECLHPTNNIVTANVQSHNSHTESQTENQQLSLHQCKPSFCGIQPCILIVLFSFFSEAQKRNRDPEQFSRRRIRRRTSDAHVHAGGEPPTTETETTCVHTNGQPDAPQTCVVGPSEQRQECLHPINNIITANVQSHNSHTEPQTENQQLSLHQCKQAQKRNRDPGQFSRRRIRQRTSEAHLHAAGEPPTTETDFNGLELDPKIVQGLIHFLDAHNELVQLLRTARDKCAEPDVPEFKVRLYIGDRPRGYELPASQTLGAIVFDSGPESESNYDVILEYRNGVVKRVSKIHKSYMSLQFPLIFIYGQPGYHTKLMLRTADPNDEPKRHYLSFLIEPSAAPLALTDKDSTEEKKERQDEAHTTATLLSPPSESSKETKLPEDDLQQPNSPLLHNEASSALPRTPMDFIQQETLPPPLKEKAVQESKGKTVKRPLFQQQPTESKKQKVFYSIEYLTTTRGLHLTHITQGLT</sequence>
<dbReference type="Proteomes" id="UP000245207">
    <property type="component" value="Unassembled WGS sequence"/>
</dbReference>
<feature type="compositionally biased region" description="Basic residues" evidence="1">
    <location>
        <begin position="146"/>
        <end position="156"/>
    </location>
</feature>
<feature type="region of interest" description="Disordered" evidence="1">
    <location>
        <begin position="65"/>
        <end position="188"/>
    </location>
</feature>
<feature type="compositionally biased region" description="Polar residues" evidence="1">
    <location>
        <begin position="597"/>
        <end position="608"/>
    </location>
</feature>
<feature type="compositionally biased region" description="Low complexity" evidence="1">
    <location>
        <begin position="301"/>
        <end position="310"/>
    </location>
</feature>
<dbReference type="EMBL" id="PKPP01003750">
    <property type="protein sequence ID" value="PWA67854.1"/>
    <property type="molecule type" value="Genomic_DNA"/>
</dbReference>
<feature type="compositionally biased region" description="Polar residues" evidence="1">
    <location>
        <begin position="105"/>
        <end position="122"/>
    </location>
</feature>